<dbReference type="RefSeq" id="WP_069312266.1">
    <property type="nucleotide sequence ID" value="NZ_MDTU01000001.1"/>
</dbReference>
<name>A0ABX3A0S7_9GAMM</name>
<organism evidence="1 2">
    <name type="scientific">Piscirickettsia litoralis</name>
    <dbReference type="NCBI Taxonomy" id="1891921"/>
    <lineage>
        <taxon>Bacteria</taxon>
        <taxon>Pseudomonadati</taxon>
        <taxon>Pseudomonadota</taxon>
        <taxon>Gammaproteobacteria</taxon>
        <taxon>Thiotrichales</taxon>
        <taxon>Piscirickettsiaceae</taxon>
        <taxon>Piscirickettsia</taxon>
    </lineage>
</organism>
<protein>
    <submittedName>
        <fullName evidence="1">Uncharacterized protein</fullName>
    </submittedName>
</protein>
<evidence type="ECO:0000313" key="1">
    <source>
        <dbReference type="EMBL" id="ODN42469.1"/>
    </source>
</evidence>
<dbReference type="EMBL" id="MDTU01000001">
    <property type="protein sequence ID" value="ODN42469.1"/>
    <property type="molecule type" value="Genomic_DNA"/>
</dbReference>
<dbReference type="Proteomes" id="UP000094329">
    <property type="component" value="Unassembled WGS sequence"/>
</dbReference>
<comment type="caution">
    <text evidence="1">The sequence shown here is derived from an EMBL/GenBank/DDBJ whole genome shotgun (WGS) entry which is preliminary data.</text>
</comment>
<gene>
    <name evidence="1" type="ORF">BGC07_05425</name>
</gene>
<proteinExistence type="predicted"/>
<keyword evidence="2" id="KW-1185">Reference proteome</keyword>
<reference evidence="1 2" key="1">
    <citation type="submission" date="2016-08" db="EMBL/GenBank/DDBJ databases">
        <title>Draft genome sequence of Candidatus Piscirickettsia litoralis, from seawater.</title>
        <authorList>
            <person name="Wan X."/>
            <person name="Lee A.J."/>
            <person name="Hou S."/>
            <person name="Donachie S.P."/>
        </authorList>
    </citation>
    <scope>NUCLEOTIDE SEQUENCE [LARGE SCALE GENOMIC DNA]</scope>
    <source>
        <strain evidence="1 2">Y2</strain>
    </source>
</reference>
<sequence>MAIEKQIIEIRKALENQKIQDLEEFVTSSEKSDNYGEKLLEKIDILASWEGWSRFKNRSDLAANFNEHILSALKNKDKDKLAVAIHFATSAGSLLDFF</sequence>
<evidence type="ECO:0000313" key="2">
    <source>
        <dbReference type="Proteomes" id="UP000094329"/>
    </source>
</evidence>
<accession>A0ABX3A0S7</accession>